<accession>R7VGG2</accession>
<dbReference type="EMBL" id="KB292389">
    <property type="protein sequence ID" value="ELU17657.1"/>
    <property type="molecule type" value="Genomic_DNA"/>
</dbReference>
<reference evidence="2" key="3">
    <citation type="submission" date="2015-06" db="UniProtKB">
        <authorList>
            <consortium name="EnsemblMetazoa"/>
        </authorList>
    </citation>
    <scope>IDENTIFICATION</scope>
</reference>
<evidence type="ECO:0000313" key="2">
    <source>
        <dbReference type="EnsemblMetazoa" id="CapteP204248"/>
    </source>
</evidence>
<dbReference type="OMA" id="FWRNSGD"/>
<name>R7VGG2_CAPTE</name>
<dbReference type="EnsemblMetazoa" id="CapteT204248">
    <property type="protein sequence ID" value="CapteP204248"/>
    <property type="gene ID" value="CapteG204248"/>
</dbReference>
<dbReference type="PANTHER" id="PTHR33604">
    <property type="entry name" value="OSJNBA0004B13.7 PROTEIN"/>
    <property type="match status" value="1"/>
</dbReference>
<sequence length="347" mass="39952">MVTWCACASGKSIAINKKASILLSISPVLELKETMNRSIWFGLLFVTIGVFWRLNNEHIALRIIVLAYDRPNSLEKCLDALDDVIFNGDTIALNIWIDRKEGNGVNTEVLQMADGFQWQHGPKEVNVHNTRVGLYGQWMNTWQNADIVLYVEDDVDLSPWSYQWLKHASLTFMDNDRVAGISLQDEYLIIASGQGRGAALRRPPGPLFGYPIVGPWGFAPKESIWKDFLQWYKEVSVIPGYKPYTDQADLYTKWYQDMELAGRENTMWTMWFIHYCYIKDLVVLYPNIKFNNKGRVNSSLAVHRAEKGLHFGHRTKQSSQPFMVSDWHDVFVDFGGNLTFVRYNGSY</sequence>
<keyword evidence="3" id="KW-1185">Reference proteome</keyword>
<organism evidence="1">
    <name type="scientific">Capitella teleta</name>
    <name type="common">Polychaete worm</name>
    <dbReference type="NCBI Taxonomy" id="283909"/>
    <lineage>
        <taxon>Eukaryota</taxon>
        <taxon>Metazoa</taxon>
        <taxon>Spiralia</taxon>
        <taxon>Lophotrochozoa</taxon>
        <taxon>Annelida</taxon>
        <taxon>Polychaeta</taxon>
        <taxon>Sedentaria</taxon>
        <taxon>Scolecida</taxon>
        <taxon>Capitellidae</taxon>
        <taxon>Capitella</taxon>
    </lineage>
</organism>
<evidence type="ECO:0008006" key="4">
    <source>
        <dbReference type="Google" id="ProtNLM"/>
    </source>
</evidence>
<dbReference type="Proteomes" id="UP000014760">
    <property type="component" value="Unassembled WGS sequence"/>
</dbReference>
<dbReference type="HOGENOM" id="CLU_051252_0_0_1"/>
<dbReference type="InterPro" id="IPR029044">
    <property type="entry name" value="Nucleotide-diphossugar_trans"/>
</dbReference>
<dbReference type="CDD" id="cd00761">
    <property type="entry name" value="Glyco_tranf_GTA_type"/>
    <property type="match status" value="1"/>
</dbReference>
<dbReference type="STRING" id="283909.R7VGG2"/>
<reference evidence="1 3" key="2">
    <citation type="journal article" date="2013" name="Nature">
        <title>Insights into bilaterian evolution from three spiralian genomes.</title>
        <authorList>
            <person name="Simakov O."/>
            <person name="Marletaz F."/>
            <person name="Cho S.J."/>
            <person name="Edsinger-Gonzales E."/>
            <person name="Havlak P."/>
            <person name="Hellsten U."/>
            <person name="Kuo D.H."/>
            <person name="Larsson T."/>
            <person name="Lv J."/>
            <person name="Arendt D."/>
            <person name="Savage R."/>
            <person name="Osoegawa K."/>
            <person name="de Jong P."/>
            <person name="Grimwood J."/>
            <person name="Chapman J.A."/>
            <person name="Shapiro H."/>
            <person name="Aerts A."/>
            <person name="Otillar R.P."/>
            <person name="Terry A.Y."/>
            <person name="Boore J.L."/>
            <person name="Grigoriev I.V."/>
            <person name="Lindberg D.R."/>
            <person name="Seaver E.C."/>
            <person name="Weisblat D.A."/>
            <person name="Putnam N.H."/>
            <person name="Rokhsar D.S."/>
        </authorList>
    </citation>
    <scope>NUCLEOTIDE SEQUENCE</scope>
    <source>
        <strain evidence="1 3">I ESC-2004</strain>
    </source>
</reference>
<dbReference type="AlphaFoldDB" id="R7VGG2"/>
<evidence type="ECO:0000313" key="3">
    <source>
        <dbReference type="Proteomes" id="UP000014760"/>
    </source>
</evidence>
<dbReference type="Gene3D" id="3.90.550.10">
    <property type="entry name" value="Spore Coat Polysaccharide Biosynthesis Protein SpsA, Chain A"/>
    <property type="match status" value="1"/>
</dbReference>
<dbReference type="EMBL" id="AMQN01016774">
    <property type="status" value="NOT_ANNOTATED_CDS"/>
    <property type="molecule type" value="Genomic_DNA"/>
</dbReference>
<reference evidence="3" key="1">
    <citation type="submission" date="2012-12" db="EMBL/GenBank/DDBJ databases">
        <authorList>
            <person name="Hellsten U."/>
            <person name="Grimwood J."/>
            <person name="Chapman J.A."/>
            <person name="Shapiro H."/>
            <person name="Aerts A."/>
            <person name="Otillar R.P."/>
            <person name="Terry A.Y."/>
            <person name="Boore J.L."/>
            <person name="Simakov O."/>
            <person name="Marletaz F."/>
            <person name="Cho S.-J."/>
            <person name="Edsinger-Gonzales E."/>
            <person name="Havlak P."/>
            <person name="Kuo D.-H."/>
            <person name="Larsson T."/>
            <person name="Lv J."/>
            <person name="Arendt D."/>
            <person name="Savage R."/>
            <person name="Osoegawa K."/>
            <person name="de Jong P."/>
            <person name="Lindberg D.R."/>
            <person name="Seaver E.C."/>
            <person name="Weisblat D.A."/>
            <person name="Putnam N.H."/>
            <person name="Grigoriev I.V."/>
            <person name="Rokhsar D.S."/>
        </authorList>
    </citation>
    <scope>NUCLEOTIDE SEQUENCE</scope>
    <source>
        <strain evidence="3">I ESC-2004</strain>
    </source>
</reference>
<dbReference type="SUPFAM" id="SSF53448">
    <property type="entry name" value="Nucleotide-diphospho-sugar transferases"/>
    <property type="match status" value="1"/>
</dbReference>
<protein>
    <recommendedName>
        <fullName evidence="4">Glycosyltransferase 2-like domain-containing protein</fullName>
    </recommendedName>
</protein>
<evidence type="ECO:0000313" key="1">
    <source>
        <dbReference type="EMBL" id="ELU17657.1"/>
    </source>
</evidence>
<dbReference type="OrthoDB" id="2020070at2759"/>
<proteinExistence type="predicted"/>
<gene>
    <name evidence="1" type="ORF">CAPTEDRAFT_204248</name>
</gene>
<dbReference type="PANTHER" id="PTHR33604:SF3">
    <property type="entry name" value="OSJNBA0004B13.7 PROTEIN"/>
    <property type="match status" value="1"/>
</dbReference>